<protein>
    <submittedName>
        <fullName evidence="1">Uncharacterized protein</fullName>
    </submittedName>
</protein>
<dbReference type="EnsemblPlants" id="AVESA.00010b.r2.1CG0090220.1">
    <property type="protein sequence ID" value="AVESA.00010b.r2.1CG0090220.1.CDS"/>
    <property type="gene ID" value="AVESA.00010b.r2.1CG0090220"/>
</dbReference>
<evidence type="ECO:0000313" key="1">
    <source>
        <dbReference type="EnsemblPlants" id="AVESA.00010b.r2.1CG0090220.1.CDS"/>
    </source>
</evidence>
<keyword evidence="2" id="KW-1185">Reference proteome</keyword>
<dbReference type="Proteomes" id="UP001732700">
    <property type="component" value="Chromosome 1C"/>
</dbReference>
<proteinExistence type="predicted"/>
<accession>A0ACD5TNR8</accession>
<name>A0ACD5TNR8_AVESA</name>
<organism evidence="1 2">
    <name type="scientific">Avena sativa</name>
    <name type="common">Oat</name>
    <dbReference type="NCBI Taxonomy" id="4498"/>
    <lineage>
        <taxon>Eukaryota</taxon>
        <taxon>Viridiplantae</taxon>
        <taxon>Streptophyta</taxon>
        <taxon>Embryophyta</taxon>
        <taxon>Tracheophyta</taxon>
        <taxon>Spermatophyta</taxon>
        <taxon>Magnoliopsida</taxon>
        <taxon>Liliopsida</taxon>
        <taxon>Poales</taxon>
        <taxon>Poaceae</taxon>
        <taxon>BOP clade</taxon>
        <taxon>Pooideae</taxon>
        <taxon>Poodae</taxon>
        <taxon>Poeae</taxon>
        <taxon>Poeae Chloroplast Group 1 (Aveneae type)</taxon>
        <taxon>Aveninae</taxon>
        <taxon>Avena</taxon>
    </lineage>
</organism>
<sequence length="577" mass="66354">MVWLLDDYYDTKHRAYLMAEKHMKLGLLKIRSHGASSSDMPYDERYTPYIQQLGFLPFITLVTRSTPNLNAAALTALVDRWRLETHTFHLRTGEITPTFQDVSMIFGLPIAGNPLCMNTDSDGWCNEMRLLMGRAPVELEDKSKDRVPAGATYAWIVANFAHYPEPAEVEVIETHARVYVWYVLSRTLFADSGGRTAQWMWLKALTHFHSNISWGSVALAYLYRQLDDACCRSSANAGIGGSMVLLSVWSWERLPVGRPKEVGYLPWPEFGRQPLRSPTWAYKWDVVSEMTSDVDAMYMKYTTSSIRLCPSRWSGSLMVTGTILVLLPGLILTRNAHPPAYKDTDKELHRLDRKKQRKIKKWDHHHRKAHCPIAWDNYLRWFLENTPVSICLPSYEEEILEEPCVFDEIDCNEYNKLVREGHGIPISSSLNFARKEIKKHADETEDILHDWLKGKKAEGILKNFLKRTAKKMRRLSNLLGCRDPEYTTPSNSRSKSISDPTANLEDDEEEEATSAARMEDEMPRMENETEEHYRIRSAYLLKPRRGFTSGQWRTSVTKGRLMLLNTSRHGGQELVGG</sequence>
<reference evidence="1" key="1">
    <citation type="submission" date="2021-05" db="EMBL/GenBank/DDBJ databases">
        <authorList>
            <person name="Scholz U."/>
            <person name="Mascher M."/>
            <person name="Fiebig A."/>
        </authorList>
    </citation>
    <scope>NUCLEOTIDE SEQUENCE [LARGE SCALE GENOMIC DNA]</scope>
</reference>
<evidence type="ECO:0000313" key="2">
    <source>
        <dbReference type="Proteomes" id="UP001732700"/>
    </source>
</evidence>
<reference evidence="1" key="2">
    <citation type="submission" date="2025-09" db="UniProtKB">
        <authorList>
            <consortium name="EnsemblPlants"/>
        </authorList>
    </citation>
    <scope>IDENTIFICATION</scope>
</reference>